<evidence type="ECO:0000256" key="1">
    <source>
        <dbReference type="ARBA" id="ARBA00004123"/>
    </source>
</evidence>
<organism evidence="15 16">
    <name type="scientific">Ilyodon furcidens</name>
    <name type="common">goldbreast splitfin</name>
    <dbReference type="NCBI Taxonomy" id="33524"/>
    <lineage>
        <taxon>Eukaryota</taxon>
        <taxon>Metazoa</taxon>
        <taxon>Chordata</taxon>
        <taxon>Craniata</taxon>
        <taxon>Vertebrata</taxon>
        <taxon>Euteleostomi</taxon>
        <taxon>Actinopterygii</taxon>
        <taxon>Neopterygii</taxon>
        <taxon>Teleostei</taxon>
        <taxon>Neoteleostei</taxon>
        <taxon>Acanthomorphata</taxon>
        <taxon>Ovalentaria</taxon>
        <taxon>Atherinomorphae</taxon>
        <taxon>Cyprinodontiformes</taxon>
        <taxon>Goodeidae</taxon>
        <taxon>Ilyodon</taxon>
    </lineage>
</organism>
<comment type="subcellular location">
    <subcellularLocation>
        <location evidence="1">Nucleus</location>
    </subcellularLocation>
</comment>
<dbReference type="Gene3D" id="1.20.5.170">
    <property type="match status" value="1"/>
</dbReference>
<keyword evidence="7" id="KW-0238">DNA-binding</keyword>
<protein>
    <recommendedName>
        <fullName evidence="3">Cyclic AMP-dependent transcription factor ATF-4</fullName>
    </recommendedName>
    <alternativeName>
        <fullName evidence="11">Activating transcription factor 4</fullName>
    </alternativeName>
</protein>
<proteinExistence type="inferred from homology"/>
<evidence type="ECO:0000313" key="15">
    <source>
        <dbReference type="EMBL" id="MEQ2243528.1"/>
    </source>
</evidence>
<evidence type="ECO:0000256" key="12">
    <source>
        <dbReference type="SAM" id="Coils"/>
    </source>
</evidence>
<dbReference type="InterPro" id="IPR046347">
    <property type="entry name" value="bZIP_sf"/>
</dbReference>
<evidence type="ECO:0000256" key="8">
    <source>
        <dbReference type="ARBA" id="ARBA00023159"/>
    </source>
</evidence>
<dbReference type="CDD" id="cd14692">
    <property type="entry name" value="bZIP_ATF4"/>
    <property type="match status" value="1"/>
</dbReference>
<feature type="coiled-coil region" evidence="12">
    <location>
        <begin position="387"/>
        <end position="435"/>
    </location>
</feature>
<feature type="region of interest" description="Disordered" evidence="13">
    <location>
        <begin position="219"/>
        <end position="238"/>
    </location>
</feature>
<dbReference type="PANTHER" id="PTHR13044">
    <property type="entry name" value="ACTIVATING TRANSCRIPTION FACTOR ATF 4/5"/>
    <property type="match status" value="1"/>
</dbReference>
<keyword evidence="8" id="KW-0010">Activator</keyword>
<feature type="region of interest" description="Disordered" evidence="13">
    <location>
        <begin position="62"/>
        <end position="90"/>
    </location>
</feature>
<keyword evidence="9" id="KW-0804">Transcription</keyword>
<evidence type="ECO:0000256" key="5">
    <source>
        <dbReference type="ARBA" id="ARBA00023015"/>
    </source>
</evidence>
<sequence>MTLSQLDLEDMEALYLGSSFLMADPMGPLLDQDEEESFSPSSSFEVKASASPSLCFSSYASSTSPYQTMSFSPSSSTSPPPSPPLSHSSYLEPKAEANLLSFSLLGASDLLCDHGADDGRDDDLGGMDWMSEKIDLNDLDLESLIRSYSSDESPSSPEDLLASLDSHMHLDSFDTTISSLHGSPEPPLTEPDIPSNPLEAPPVTKDEENEVVPDQEIVVKSEPSSPHPSSSHSSPAYTLELGSEVDVLDVEKMAPPITTTVISDSSEILQTTSQILVSLPTTAHFVVVLSNKDEPPIISLPDLSISTSHSSDSESDSGIESAAGSPTPHPSPPSSPTTGSSRTKPYCKKEPPSPKTPKVKSVSGAPKVVEKKMKKMEQNKTAATRYRQKKRVEQEQLSSECEELEKRNNELKEKAESINREIQYLKDLMEEVRKHHRGKTVSVA</sequence>
<evidence type="ECO:0000256" key="3">
    <source>
        <dbReference type="ARBA" id="ARBA00018846"/>
    </source>
</evidence>
<dbReference type="Proteomes" id="UP001482620">
    <property type="component" value="Unassembled WGS sequence"/>
</dbReference>
<feature type="compositionally biased region" description="Low complexity" evidence="13">
    <location>
        <begin position="223"/>
        <end position="235"/>
    </location>
</feature>
<keyword evidence="5" id="KW-0805">Transcription regulation</keyword>
<dbReference type="PROSITE" id="PS00036">
    <property type="entry name" value="BZIP_BASIC"/>
    <property type="match status" value="1"/>
</dbReference>
<evidence type="ECO:0000256" key="6">
    <source>
        <dbReference type="ARBA" id="ARBA00023108"/>
    </source>
</evidence>
<feature type="region of interest" description="Disordered" evidence="13">
    <location>
        <begin position="175"/>
        <end position="210"/>
    </location>
</feature>
<accession>A0ABV0UE87</accession>
<feature type="domain" description="BZIP" evidence="14">
    <location>
        <begin position="369"/>
        <end position="432"/>
    </location>
</feature>
<evidence type="ECO:0000256" key="10">
    <source>
        <dbReference type="ARBA" id="ARBA00023242"/>
    </source>
</evidence>
<dbReference type="SMART" id="SM00338">
    <property type="entry name" value="BRLZ"/>
    <property type="match status" value="1"/>
</dbReference>
<dbReference type="PANTHER" id="PTHR13044:SF2">
    <property type="entry name" value="CYCLIC AMP-DEPENDENT TRANSCRIPTION FACTOR ATF-4"/>
    <property type="match status" value="1"/>
</dbReference>
<comment type="caution">
    <text evidence="15">The sequence shown here is derived from an EMBL/GenBank/DDBJ whole genome shotgun (WGS) entry which is preliminary data.</text>
</comment>
<comment type="similarity">
    <text evidence="2">Belongs to the bZIP family.</text>
</comment>
<feature type="region of interest" description="Disordered" evidence="13">
    <location>
        <begin position="296"/>
        <end position="367"/>
    </location>
</feature>
<dbReference type="EMBL" id="JAHRIQ010070025">
    <property type="protein sequence ID" value="MEQ2243528.1"/>
    <property type="molecule type" value="Genomic_DNA"/>
</dbReference>
<evidence type="ECO:0000256" key="2">
    <source>
        <dbReference type="ARBA" id="ARBA00007163"/>
    </source>
</evidence>
<keyword evidence="4" id="KW-0678">Repressor</keyword>
<evidence type="ECO:0000256" key="13">
    <source>
        <dbReference type="SAM" id="MobiDB-lite"/>
    </source>
</evidence>
<reference evidence="15 16" key="1">
    <citation type="submission" date="2021-06" db="EMBL/GenBank/DDBJ databases">
        <authorList>
            <person name="Palmer J.M."/>
        </authorList>
    </citation>
    <scope>NUCLEOTIDE SEQUENCE [LARGE SCALE GENOMIC DNA]</scope>
    <source>
        <strain evidence="16">if_2019</strain>
        <tissue evidence="15">Muscle</tissue>
    </source>
</reference>
<dbReference type="InterPro" id="IPR004827">
    <property type="entry name" value="bZIP"/>
</dbReference>
<keyword evidence="12" id="KW-0175">Coiled coil</keyword>
<evidence type="ECO:0000256" key="7">
    <source>
        <dbReference type="ARBA" id="ARBA00023125"/>
    </source>
</evidence>
<evidence type="ECO:0000313" key="16">
    <source>
        <dbReference type="Proteomes" id="UP001482620"/>
    </source>
</evidence>
<dbReference type="PROSITE" id="PS50217">
    <property type="entry name" value="BZIP"/>
    <property type="match status" value="1"/>
</dbReference>
<keyword evidence="16" id="KW-1185">Reference proteome</keyword>
<gene>
    <name evidence="15" type="ORF">ILYODFUR_007851</name>
</gene>
<dbReference type="Pfam" id="PF00170">
    <property type="entry name" value="bZIP_1"/>
    <property type="match status" value="1"/>
</dbReference>
<keyword evidence="10" id="KW-0539">Nucleus</keyword>
<feature type="compositionally biased region" description="Low complexity" evidence="13">
    <location>
        <begin position="304"/>
        <end position="326"/>
    </location>
</feature>
<evidence type="ECO:0000256" key="4">
    <source>
        <dbReference type="ARBA" id="ARBA00022491"/>
    </source>
</evidence>
<dbReference type="SUPFAM" id="SSF57959">
    <property type="entry name" value="Leucine zipper domain"/>
    <property type="match status" value="1"/>
</dbReference>
<evidence type="ECO:0000259" key="14">
    <source>
        <dbReference type="PROSITE" id="PS50217"/>
    </source>
</evidence>
<evidence type="ECO:0000256" key="9">
    <source>
        <dbReference type="ARBA" id="ARBA00023163"/>
    </source>
</evidence>
<name>A0ABV0UE87_9TELE</name>
<evidence type="ECO:0000256" key="11">
    <source>
        <dbReference type="ARBA" id="ARBA00032136"/>
    </source>
</evidence>
<keyword evidence="6" id="KW-0090">Biological rhythms</keyword>